<dbReference type="RefSeq" id="WP_078925023.1">
    <property type="nucleotide sequence ID" value="NZ_FUXB01000003.1"/>
</dbReference>
<dbReference type="NCBIfam" id="NF005526">
    <property type="entry name" value="PRK07179.1"/>
    <property type="match status" value="1"/>
</dbReference>
<evidence type="ECO:0000313" key="5">
    <source>
        <dbReference type="EMBL" id="SJZ55285.1"/>
    </source>
</evidence>
<proteinExistence type="predicted"/>
<dbReference type="Pfam" id="PF00155">
    <property type="entry name" value="Aminotran_1_2"/>
    <property type="match status" value="1"/>
</dbReference>
<keyword evidence="2" id="KW-0808">Transferase</keyword>
<dbReference type="OrthoDB" id="9807157at2"/>
<dbReference type="InterPro" id="IPR015424">
    <property type="entry name" value="PyrdxlP-dep_Trfase"/>
</dbReference>
<dbReference type="AlphaFoldDB" id="A0A1T4LKQ1"/>
<accession>A0A1T4LKQ1</accession>
<dbReference type="InterPro" id="IPR015421">
    <property type="entry name" value="PyrdxlP-dep_Trfase_major"/>
</dbReference>
<evidence type="ECO:0000313" key="6">
    <source>
        <dbReference type="Proteomes" id="UP000190834"/>
    </source>
</evidence>
<dbReference type="GO" id="GO:0009102">
    <property type="term" value="P:biotin biosynthetic process"/>
    <property type="evidence" value="ECO:0007669"/>
    <property type="project" value="TreeGrafter"/>
</dbReference>
<reference evidence="6" key="1">
    <citation type="submission" date="2017-02" db="EMBL/GenBank/DDBJ databases">
        <authorList>
            <person name="Varghese N."/>
            <person name="Submissions S."/>
        </authorList>
    </citation>
    <scope>NUCLEOTIDE SEQUENCE [LARGE SCALE GENOMIC DNA]</scope>
    <source>
        <strain evidence="6">DSM 19608</strain>
    </source>
</reference>
<evidence type="ECO:0000256" key="1">
    <source>
        <dbReference type="ARBA" id="ARBA00001933"/>
    </source>
</evidence>
<sequence>MKYDAKHTRLPEFIQTRLNLFIHDLIESNQNGKHLVLGKRPAENDIILQSNDYLSLSNHPVIKARLKKAIDESHDSLFMSGIFLQDTHTKPPLEQQLADFAQFDTCLLSQSGWNANTALLQTICSPETPVYIDFFAHMSMWEGARYANAQLHPFMHNNCHHLIKLIKRHGPGLIAVDSIYSTIGTMAPLTELVTIAKQHHCAILVDESHSLGVYGPHGSGLLCELELSGQVDFMTVSLAKTFAYRAGAIWANNNVDKCIPFVGYPAIFSSTILPYEVEALSATLAVIQESDDKRDQLARHAKTLRSALVKLGFTIRSQSQIIALETGDERNTEKVRDYLEEHGVFGAVFCRPATAKNKNIIRLSLNSSLTQEEIDKIIHVCGLAINNPNLYFK</sequence>
<dbReference type="InterPro" id="IPR050087">
    <property type="entry name" value="AON_synthase_class-II"/>
</dbReference>
<comment type="cofactor">
    <cofactor evidence="1">
        <name>pyridoxal 5'-phosphate</name>
        <dbReference type="ChEBI" id="CHEBI:597326"/>
    </cofactor>
</comment>
<dbReference type="Proteomes" id="UP000190834">
    <property type="component" value="Unassembled WGS sequence"/>
</dbReference>
<dbReference type="Gene3D" id="3.90.1150.10">
    <property type="entry name" value="Aspartate Aminotransferase, domain 1"/>
    <property type="match status" value="1"/>
</dbReference>
<gene>
    <name evidence="5" type="ORF">SAMN02745782_00628</name>
</gene>
<dbReference type="Gene3D" id="3.40.640.10">
    <property type="entry name" value="Type I PLP-dependent aspartate aminotransferase-like (Major domain)"/>
    <property type="match status" value="1"/>
</dbReference>
<dbReference type="GO" id="GO:0008710">
    <property type="term" value="F:8-amino-7-oxononanoate synthase activity"/>
    <property type="evidence" value="ECO:0007669"/>
    <property type="project" value="TreeGrafter"/>
</dbReference>
<protein>
    <submittedName>
        <fullName evidence="5">CAI-1 autoinducer synthase</fullName>
    </submittedName>
</protein>
<keyword evidence="3" id="KW-0663">Pyridoxal phosphate</keyword>
<keyword evidence="6" id="KW-1185">Reference proteome</keyword>
<feature type="domain" description="Aminotransferase class I/classII large" evidence="4">
    <location>
        <begin position="45"/>
        <end position="379"/>
    </location>
</feature>
<dbReference type="STRING" id="1123491.SAMN02745782_00628"/>
<dbReference type="InterPro" id="IPR004839">
    <property type="entry name" value="Aminotransferase_I/II_large"/>
</dbReference>
<dbReference type="GO" id="GO:0030170">
    <property type="term" value="F:pyridoxal phosphate binding"/>
    <property type="evidence" value="ECO:0007669"/>
    <property type="project" value="InterPro"/>
</dbReference>
<dbReference type="PANTHER" id="PTHR13693">
    <property type="entry name" value="CLASS II AMINOTRANSFERASE/8-AMINO-7-OXONONANOATE SYNTHASE"/>
    <property type="match status" value="1"/>
</dbReference>
<dbReference type="SUPFAM" id="SSF53383">
    <property type="entry name" value="PLP-dependent transferases"/>
    <property type="match status" value="1"/>
</dbReference>
<dbReference type="PANTHER" id="PTHR13693:SF100">
    <property type="entry name" value="8-AMINO-7-OXONONANOATE SYNTHASE"/>
    <property type="match status" value="1"/>
</dbReference>
<dbReference type="GeneID" id="70582009"/>
<evidence type="ECO:0000256" key="3">
    <source>
        <dbReference type="ARBA" id="ARBA00022898"/>
    </source>
</evidence>
<dbReference type="EMBL" id="FUXB01000003">
    <property type="protein sequence ID" value="SJZ55285.1"/>
    <property type="molecule type" value="Genomic_DNA"/>
</dbReference>
<evidence type="ECO:0000256" key="2">
    <source>
        <dbReference type="ARBA" id="ARBA00022679"/>
    </source>
</evidence>
<dbReference type="InterPro" id="IPR015422">
    <property type="entry name" value="PyrdxlP-dep_Trfase_small"/>
</dbReference>
<organism evidence="5 6">
    <name type="scientific">Vibrio cincinnatiensis DSM 19608</name>
    <dbReference type="NCBI Taxonomy" id="1123491"/>
    <lineage>
        <taxon>Bacteria</taxon>
        <taxon>Pseudomonadati</taxon>
        <taxon>Pseudomonadota</taxon>
        <taxon>Gammaproteobacteria</taxon>
        <taxon>Vibrionales</taxon>
        <taxon>Vibrionaceae</taxon>
        <taxon>Vibrio</taxon>
    </lineage>
</organism>
<evidence type="ECO:0000259" key="4">
    <source>
        <dbReference type="Pfam" id="PF00155"/>
    </source>
</evidence>
<name>A0A1T4LKQ1_VIBCI</name>